<dbReference type="InterPro" id="IPR001128">
    <property type="entry name" value="Cyt_P450"/>
</dbReference>
<dbReference type="SUPFAM" id="SSF48264">
    <property type="entry name" value="Cytochrome P450"/>
    <property type="match status" value="1"/>
</dbReference>
<keyword evidence="5 7" id="KW-0408">Iron</keyword>
<keyword evidence="4 7" id="KW-0560">Oxidoreductase</keyword>
<dbReference type="EMBL" id="JACYTP010000022">
    <property type="protein sequence ID" value="MBD8515211.1"/>
    <property type="molecule type" value="Genomic_DNA"/>
</dbReference>
<protein>
    <submittedName>
        <fullName evidence="8">Cytochrome P450</fullName>
    </submittedName>
</protein>
<keyword evidence="3 7" id="KW-0479">Metal-binding</keyword>
<dbReference type="CDD" id="cd00302">
    <property type="entry name" value="cytochrome_P450"/>
    <property type="match status" value="1"/>
</dbReference>
<keyword evidence="6 7" id="KW-0503">Monooxygenase</keyword>
<evidence type="ECO:0000256" key="3">
    <source>
        <dbReference type="ARBA" id="ARBA00022723"/>
    </source>
</evidence>
<evidence type="ECO:0000256" key="4">
    <source>
        <dbReference type="ARBA" id="ARBA00023002"/>
    </source>
</evidence>
<dbReference type="InterPro" id="IPR050196">
    <property type="entry name" value="Cytochrome_P450_Monoox"/>
</dbReference>
<dbReference type="InterPro" id="IPR002401">
    <property type="entry name" value="Cyt_P450_E_grp-I"/>
</dbReference>
<evidence type="ECO:0000256" key="1">
    <source>
        <dbReference type="ARBA" id="ARBA00010617"/>
    </source>
</evidence>
<evidence type="ECO:0000256" key="5">
    <source>
        <dbReference type="ARBA" id="ARBA00023004"/>
    </source>
</evidence>
<dbReference type="PROSITE" id="PS00086">
    <property type="entry name" value="CYTOCHROME_P450"/>
    <property type="match status" value="1"/>
</dbReference>
<name>A0ABR9BTU2_9GAMM</name>
<evidence type="ECO:0000256" key="7">
    <source>
        <dbReference type="RuleBase" id="RU000461"/>
    </source>
</evidence>
<evidence type="ECO:0000256" key="6">
    <source>
        <dbReference type="ARBA" id="ARBA00023033"/>
    </source>
</evidence>
<dbReference type="PANTHER" id="PTHR24291:SF50">
    <property type="entry name" value="BIFUNCTIONAL ALBAFLAVENONE MONOOXYGENASE_TERPENE SYNTHASE"/>
    <property type="match status" value="1"/>
</dbReference>
<dbReference type="Gene3D" id="1.10.630.10">
    <property type="entry name" value="Cytochrome P450"/>
    <property type="match status" value="1"/>
</dbReference>
<reference evidence="8 9" key="1">
    <citation type="submission" date="2020-09" db="EMBL/GenBank/DDBJ databases">
        <title>Photobacterium sp. CAU 1568 isolated from sand of Sido Beach.</title>
        <authorList>
            <person name="Kim W."/>
        </authorList>
    </citation>
    <scope>NUCLEOTIDE SEQUENCE [LARGE SCALE GENOMIC DNA]</scope>
    <source>
        <strain evidence="8 9">CAU 1568</strain>
    </source>
</reference>
<organism evidence="8 9">
    <name type="scientific">Photobacterium arenosum</name>
    <dbReference type="NCBI Taxonomy" id="2774143"/>
    <lineage>
        <taxon>Bacteria</taxon>
        <taxon>Pseudomonadati</taxon>
        <taxon>Pseudomonadota</taxon>
        <taxon>Gammaproteobacteria</taxon>
        <taxon>Vibrionales</taxon>
        <taxon>Vibrionaceae</taxon>
        <taxon>Photobacterium</taxon>
    </lineage>
</organism>
<keyword evidence="9" id="KW-1185">Reference proteome</keyword>
<dbReference type="PANTHER" id="PTHR24291">
    <property type="entry name" value="CYTOCHROME P450 FAMILY 4"/>
    <property type="match status" value="1"/>
</dbReference>
<gene>
    <name evidence="8" type="ORF">IFO68_21265</name>
</gene>
<dbReference type="InterPro" id="IPR017972">
    <property type="entry name" value="Cyt_P450_CS"/>
</dbReference>
<dbReference type="RefSeq" id="WP_192017781.1">
    <property type="nucleotide sequence ID" value="NZ_JACYTP010000022.1"/>
</dbReference>
<evidence type="ECO:0000313" key="8">
    <source>
        <dbReference type="EMBL" id="MBD8515211.1"/>
    </source>
</evidence>
<keyword evidence="2 7" id="KW-0349">Heme</keyword>
<proteinExistence type="inferred from homology"/>
<evidence type="ECO:0000313" key="9">
    <source>
        <dbReference type="Proteomes" id="UP000649768"/>
    </source>
</evidence>
<dbReference type="Proteomes" id="UP000649768">
    <property type="component" value="Unassembled WGS sequence"/>
</dbReference>
<dbReference type="InterPro" id="IPR036396">
    <property type="entry name" value="Cyt_P450_sf"/>
</dbReference>
<dbReference type="PRINTS" id="PR00463">
    <property type="entry name" value="EP450I"/>
</dbReference>
<comment type="caution">
    <text evidence="8">The sequence shown here is derived from an EMBL/GenBank/DDBJ whole genome shotgun (WGS) entry which is preliminary data.</text>
</comment>
<evidence type="ECO:0000256" key="2">
    <source>
        <dbReference type="ARBA" id="ARBA00022617"/>
    </source>
</evidence>
<comment type="similarity">
    <text evidence="1 7">Belongs to the cytochrome P450 family.</text>
</comment>
<accession>A0ABR9BTU2</accession>
<sequence>MKILSLKYEFIFSLLQQKGYYFFKKQSVKAVEQQSFKFGKRRIYLIHDAEMIRSAFKVGKRLHREPLKKIIGNGLFSEETNSESRNRRRKIQEKIKSGTISYVNDCIAKNYQNFKLTGLQEKSIVTRLQHLSIETNVDIVLSPATYTEKKELCDAISIILEYIEYELFSRIKIGWGKKKRFNDAKACIDEYVGRKILQPELVSKDSLLGCLLSLYNEEELDEQQVIDEVLSFLGSGVETAGIMLVWIAKCYLDYPQQAEVLRAELIEQQLDCRTALSNKKFSNYVMEVLRHYPAAWAMIRYIEDDQISGVEADSFVWLSPCVTHFDPRYWEEPESFMPDRFDSQYNKNAYFPFSQGTHKCFGEYLAMNQMKAFVYHCTTKLDIQNSNICVDGYSSKLALAPKKITGRLVEKA</sequence>
<dbReference type="Pfam" id="PF00067">
    <property type="entry name" value="p450"/>
    <property type="match status" value="1"/>
</dbReference>